<dbReference type="AlphaFoldDB" id="A0A816SIP0"/>
<sequence length="95" mass="11382">MTYSPLQQQSGRRIIRNCLPPLASAIQEALQPSFWSTRHRCRHSLVLDWHLSRCRCDLLHRRYANQMLASAENENQIQHRSAARERREVTEEREW</sequence>
<gene>
    <name evidence="2" type="ORF">DARMORV10_A06P20260.1</name>
</gene>
<proteinExistence type="predicted"/>
<accession>A0A816SIP0</accession>
<feature type="region of interest" description="Disordered" evidence="1">
    <location>
        <begin position="71"/>
        <end position="95"/>
    </location>
</feature>
<dbReference type="Proteomes" id="UP001295469">
    <property type="component" value="Chromosome A06"/>
</dbReference>
<feature type="compositionally biased region" description="Basic and acidic residues" evidence="1">
    <location>
        <begin position="82"/>
        <end position="95"/>
    </location>
</feature>
<dbReference type="EMBL" id="HG994360">
    <property type="protein sequence ID" value="CAF2085445.1"/>
    <property type="molecule type" value="Genomic_DNA"/>
</dbReference>
<organism evidence="2">
    <name type="scientific">Brassica napus</name>
    <name type="common">Rape</name>
    <dbReference type="NCBI Taxonomy" id="3708"/>
    <lineage>
        <taxon>Eukaryota</taxon>
        <taxon>Viridiplantae</taxon>
        <taxon>Streptophyta</taxon>
        <taxon>Embryophyta</taxon>
        <taxon>Tracheophyta</taxon>
        <taxon>Spermatophyta</taxon>
        <taxon>Magnoliopsida</taxon>
        <taxon>eudicotyledons</taxon>
        <taxon>Gunneridae</taxon>
        <taxon>Pentapetalae</taxon>
        <taxon>rosids</taxon>
        <taxon>malvids</taxon>
        <taxon>Brassicales</taxon>
        <taxon>Brassicaceae</taxon>
        <taxon>Brassiceae</taxon>
        <taxon>Brassica</taxon>
    </lineage>
</organism>
<reference evidence="2" key="1">
    <citation type="submission" date="2021-01" db="EMBL/GenBank/DDBJ databases">
        <authorList>
            <consortium name="Genoscope - CEA"/>
            <person name="William W."/>
        </authorList>
    </citation>
    <scope>NUCLEOTIDE SEQUENCE</scope>
</reference>
<evidence type="ECO:0000313" key="2">
    <source>
        <dbReference type="EMBL" id="CAF2085445.1"/>
    </source>
</evidence>
<protein>
    <submittedName>
        <fullName evidence="2">(rape) hypothetical protein</fullName>
    </submittedName>
</protein>
<name>A0A816SIP0_BRANA</name>
<evidence type="ECO:0000256" key="1">
    <source>
        <dbReference type="SAM" id="MobiDB-lite"/>
    </source>
</evidence>